<name>A0A973WQM1_9BRAD</name>
<evidence type="ECO:0000313" key="2">
    <source>
        <dbReference type="EMBL" id="NVL09172.1"/>
    </source>
</evidence>
<keyword evidence="1" id="KW-0812">Transmembrane</keyword>
<proteinExistence type="predicted"/>
<dbReference type="RefSeq" id="WP_176532572.1">
    <property type="nucleotide sequence ID" value="NZ_CP088022.1"/>
</dbReference>
<keyword evidence="1" id="KW-1133">Transmembrane helix</keyword>
<sequence length="88" mass="9559">MFAVVLGVMPARLGVVMLGMAGVTMGAVRVMCRLVVIAGFVVLGGFAVMTRRVFVMLSCLVMMLNACVVAHEDLPVWRMKSAILMQER</sequence>
<reference evidence="2" key="1">
    <citation type="submission" date="2020-06" db="EMBL/GenBank/DDBJ databases">
        <title>Whole Genome Sequence of Bradyrhizobium sp. Strain 66S1MB.</title>
        <authorList>
            <person name="Bromfield E."/>
            <person name="Cloutier S."/>
        </authorList>
    </citation>
    <scope>NUCLEOTIDE SEQUENCE</scope>
    <source>
        <strain evidence="2">66S1MB</strain>
    </source>
</reference>
<comment type="caution">
    <text evidence="2">The sequence shown here is derived from an EMBL/GenBank/DDBJ whole genome shotgun (WGS) entry which is preliminary data.</text>
</comment>
<dbReference type="AlphaFoldDB" id="A0A973WQM1"/>
<accession>A0A973WQM1</accession>
<dbReference type="EMBL" id="JABWSX010000001">
    <property type="protein sequence ID" value="NVL09172.1"/>
    <property type="molecule type" value="Genomic_DNA"/>
</dbReference>
<evidence type="ECO:0000256" key="1">
    <source>
        <dbReference type="SAM" id="Phobius"/>
    </source>
</evidence>
<organism evidence="2">
    <name type="scientific">Bradyrhizobium quebecense</name>
    <dbReference type="NCBI Taxonomy" id="2748629"/>
    <lineage>
        <taxon>Bacteria</taxon>
        <taxon>Pseudomonadati</taxon>
        <taxon>Pseudomonadota</taxon>
        <taxon>Alphaproteobacteria</taxon>
        <taxon>Hyphomicrobiales</taxon>
        <taxon>Nitrobacteraceae</taxon>
        <taxon>Bradyrhizobium</taxon>
    </lineage>
</organism>
<feature type="transmembrane region" description="Helical" evidence="1">
    <location>
        <begin position="20"/>
        <end position="46"/>
    </location>
</feature>
<keyword evidence="1" id="KW-0472">Membrane</keyword>
<gene>
    <name evidence="2" type="ORF">HU230_26040</name>
</gene>
<protein>
    <submittedName>
        <fullName evidence="2">Uncharacterized protein</fullName>
    </submittedName>
</protein>